<proteinExistence type="predicted"/>
<dbReference type="Proteomes" id="UP000323707">
    <property type="component" value="Unassembled WGS sequence"/>
</dbReference>
<dbReference type="Gene3D" id="3.40.50.11810">
    <property type="match status" value="1"/>
</dbReference>
<dbReference type="Gene3D" id="1.10.1060.20">
    <property type="match status" value="1"/>
</dbReference>
<gene>
    <name evidence="3" type="ORF">F4V45_00890</name>
</gene>
<dbReference type="InterPro" id="IPR012675">
    <property type="entry name" value="Beta-grasp_dom_sf"/>
</dbReference>
<dbReference type="Pfam" id="PF22196">
    <property type="entry name" value="HdrB-like_C"/>
    <property type="match status" value="1"/>
</dbReference>
<feature type="domain" description="HdrB-like C-terminal" evidence="2">
    <location>
        <begin position="475"/>
        <end position="552"/>
    </location>
</feature>
<dbReference type="Pfam" id="PF18712">
    <property type="entry name" value="DUF5644"/>
    <property type="match status" value="1"/>
</dbReference>
<evidence type="ECO:0000313" key="4">
    <source>
        <dbReference type="Proteomes" id="UP000323707"/>
    </source>
</evidence>
<evidence type="ECO:0000313" key="3">
    <source>
        <dbReference type="EMBL" id="KAA8711564.1"/>
    </source>
</evidence>
<dbReference type="InterPro" id="IPR041543">
    <property type="entry name" value="DUF5644"/>
</dbReference>
<reference evidence="3 4" key="1">
    <citation type="submission" date="2019-09" db="EMBL/GenBank/DDBJ databases">
        <title>Draft genome sequence of various Type strains from the CCUG.</title>
        <authorList>
            <person name="Pineiro-Iglesias B."/>
            <person name="Tunovic T."/>
            <person name="Unosson C."/>
            <person name="Inganas E."/>
            <person name="Ohlen M."/>
            <person name="Cardew S."/>
            <person name="Jensie-Markopoulos S."/>
            <person name="Salva-Serra F."/>
            <person name="Jaen-Luchoro D."/>
            <person name="Karlsson R."/>
            <person name="Svensson-Stadler L."/>
            <person name="Chun J."/>
            <person name="Moore E."/>
        </authorList>
    </citation>
    <scope>NUCLEOTIDE SEQUENCE [LARGE SCALE GENOMIC DNA]</scope>
    <source>
        <strain evidence="3 4">CCUG 32756T</strain>
    </source>
</reference>
<dbReference type="Gene3D" id="3.10.20.30">
    <property type="match status" value="1"/>
</dbReference>
<organism evidence="3 4">
    <name type="scientific">Helicobacter canis</name>
    <dbReference type="NCBI Taxonomy" id="29419"/>
    <lineage>
        <taxon>Bacteria</taxon>
        <taxon>Pseudomonadati</taxon>
        <taxon>Campylobacterota</taxon>
        <taxon>Epsilonproteobacteria</taxon>
        <taxon>Campylobacterales</taxon>
        <taxon>Helicobacteraceae</taxon>
        <taxon>Helicobacter</taxon>
    </lineage>
</organism>
<evidence type="ECO:0000259" key="2">
    <source>
        <dbReference type="Pfam" id="PF22196"/>
    </source>
</evidence>
<comment type="caution">
    <text evidence="3">The sequence shown here is derived from an EMBL/GenBank/DDBJ whole genome shotgun (WGS) entry which is preliminary data.</text>
</comment>
<evidence type="ECO:0000259" key="1">
    <source>
        <dbReference type="Pfam" id="PF18712"/>
    </source>
</evidence>
<dbReference type="InterPro" id="IPR054018">
    <property type="entry name" value="HdrB-like_C"/>
</dbReference>
<feature type="domain" description="DUF5644" evidence="1">
    <location>
        <begin position="95"/>
        <end position="202"/>
    </location>
</feature>
<dbReference type="AlphaFoldDB" id="A0A5M9QS78"/>
<name>A0A5M9QS78_9HELI</name>
<dbReference type="RefSeq" id="WP_150336643.1">
    <property type="nucleotide sequence ID" value="NZ_JAERIX010000005.1"/>
</dbReference>
<sequence length="563" mass="63734">MQTLELSIFRFYAKESYEYYFQKYPIAYDHNLTLFSALESIENLGFDRSMGLRVQGLCVFDDVPLYKLVQHFGANLYLEPLSQKYVSKDLALDKEAMFARYEWFFSKYDFIAPSDRYELYKYLWANTISLQSDDSYLGDGFFLYIDWLLTRYPKHFDTLIHTLASAQNGVMSYTPIEALIYINKPNAPHITHTIHALINKVVRFGQCPGCGRAWINELESIKVDSIPSSALQALNALQASTQEKSEADKESSQDFRAFMVFDAYASPSAKPLISSTKALLQALGYPLIKPRSKLLPLGGYFGRIVDTREFIKRAAYNLALAAKERAVLVVGDCQSYYSMLLAQTALLRDQALLDEVRALYGQVDYYISPVEHIKNIIASSQSKLWEAKSPLNHLKLAAYPSLLAFDILDTHQQMIYGFDPSIMAFPKALFKHLSGPNFTQEEIISAAEDLHAHYRPIASRLGGKWLDIVESRQDFSHLQAYNYEGYLKESAKARFAGIDAGADMLVVSNVGQFRAFTTLAKASAKSIGRDPSNVPTLYLPQVALLALGMQEKLDRKYRTLELA</sequence>
<accession>A0A5M9QS78</accession>
<dbReference type="Gene3D" id="1.20.1050.140">
    <property type="match status" value="1"/>
</dbReference>
<protein>
    <submittedName>
        <fullName evidence="3">Uncharacterized protein</fullName>
    </submittedName>
</protein>
<dbReference type="EMBL" id="VXKE01000001">
    <property type="protein sequence ID" value="KAA8711564.1"/>
    <property type="molecule type" value="Genomic_DNA"/>
</dbReference>